<dbReference type="Proteomes" id="UP000019763">
    <property type="component" value="Unassembled WGS sequence"/>
</dbReference>
<dbReference type="RefSeq" id="XP_011132380.1">
    <property type="nucleotide sequence ID" value="XM_011134078.1"/>
</dbReference>
<dbReference type="EMBL" id="AFNH02001001">
    <property type="protein sequence ID" value="EZG46095.1"/>
    <property type="molecule type" value="Genomic_DNA"/>
</dbReference>
<organism evidence="1 2">
    <name type="scientific">Gregarina niphandrodes</name>
    <name type="common">Septate eugregarine</name>
    <dbReference type="NCBI Taxonomy" id="110365"/>
    <lineage>
        <taxon>Eukaryota</taxon>
        <taxon>Sar</taxon>
        <taxon>Alveolata</taxon>
        <taxon>Apicomplexa</taxon>
        <taxon>Conoidasida</taxon>
        <taxon>Gregarinasina</taxon>
        <taxon>Eugregarinorida</taxon>
        <taxon>Gregarinidae</taxon>
        <taxon>Gregarina</taxon>
    </lineage>
</organism>
<reference evidence="1" key="1">
    <citation type="submission" date="2013-12" db="EMBL/GenBank/DDBJ databases">
        <authorList>
            <person name="Omoto C.K."/>
            <person name="Sibley D."/>
            <person name="Venepally P."/>
            <person name="Hadjithomas M."/>
            <person name="Karamycheva S."/>
            <person name="Brunk B."/>
            <person name="Roos D."/>
            <person name="Caler E."/>
            <person name="Lorenzi H."/>
        </authorList>
    </citation>
    <scope>NUCLEOTIDE SEQUENCE</scope>
</reference>
<proteinExistence type="predicted"/>
<keyword evidence="2" id="KW-1185">Reference proteome</keyword>
<evidence type="ECO:0000313" key="2">
    <source>
        <dbReference type="Proteomes" id="UP000019763"/>
    </source>
</evidence>
<dbReference type="VEuPathDB" id="CryptoDB:GNI_135310"/>
<sequence>MLGTKSNRRETETQWGLLSMVHLKTSLNTLLIRSSRPEIFDLLRGGMVPDMYRISINADRRTLVMPRNISENMDHESRIWYEWVTVNNATRPGMIDLLPFCLMRGRNAGISNDDDRALTHILEVEFEGEIQYLFRFGRKLDRLSFGGSNGPGWKVMRAGNTRRRHLEEVEARMKSAFRFDGIRGVESSLWWGSESADYWIENMTEPCLQCGVVSDAEMPTELATSLGMFVTRPISLSDHSGPPSLGDQDLGELEEDLDTPYLVVDATDDHSVTVPCHGWRRFDV</sequence>
<name>A0A023B0V9_GRENI</name>
<protein>
    <submittedName>
        <fullName evidence="1">Uncharacterized protein</fullName>
    </submittedName>
</protein>
<dbReference type="AlphaFoldDB" id="A0A023B0V9"/>
<evidence type="ECO:0000313" key="1">
    <source>
        <dbReference type="EMBL" id="EZG46095.1"/>
    </source>
</evidence>
<gene>
    <name evidence="1" type="ORF">GNI_135310</name>
</gene>
<accession>A0A023B0V9</accession>
<comment type="caution">
    <text evidence="1">The sequence shown here is derived from an EMBL/GenBank/DDBJ whole genome shotgun (WGS) entry which is preliminary data.</text>
</comment>
<dbReference type="GeneID" id="22914804"/>